<evidence type="ECO:0000313" key="2">
    <source>
        <dbReference type="EMBL" id="MDR6238541.1"/>
    </source>
</evidence>
<name>A0AAE4BRD2_9BACT</name>
<feature type="transmembrane region" description="Helical" evidence="1">
    <location>
        <begin position="7"/>
        <end position="25"/>
    </location>
</feature>
<protein>
    <submittedName>
        <fullName evidence="2">Uncharacterized protein</fullName>
    </submittedName>
</protein>
<organism evidence="2 3">
    <name type="scientific">Aureibacter tunicatorum</name>
    <dbReference type="NCBI Taxonomy" id="866807"/>
    <lineage>
        <taxon>Bacteria</taxon>
        <taxon>Pseudomonadati</taxon>
        <taxon>Bacteroidota</taxon>
        <taxon>Cytophagia</taxon>
        <taxon>Cytophagales</taxon>
        <taxon>Persicobacteraceae</taxon>
        <taxon>Aureibacter</taxon>
    </lineage>
</organism>
<dbReference type="Proteomes" id="UP001185092">
    <property type="component" value="Unassembled WGS sequence"/>
</dbReference>
<dbReference type="AlphaFoldDB" id="A0AAE4BRD2"/>
<gene>
    <name evidence="2" type="ORF">HNQ88_001578</name>
</gene>
<dbReference type="RefSeq" id="WP_309938048.1">
    <property type="nucleotide sequence ID" value="NZ_AP025305.1"/>
</dbReference>
<proteinExistence type="predicted"/>
<dbReference type="EMBL" id="JAVDQD010000002">
    <property type="protein sequence ID" value="MDR6238541.1"/>
    <property type="molecule type" value="Genomic_DNA"/>
</dbReference>
<feature type="transmembrane region" description="Helical" evidence="1">
    <location>
        <begin position="37"/>
        <end position="56"/>
    </location>
</feature>
<evidence type="ECO:0000256" key="1">
    <source>
        <dbReference type="SAM" id="Phobius"/>
    </source>
</evidence>
<accession>A0AAE4BRD2</accession>
<comment type="caution">
    <text evidence="2">The sequence shown here is derived from an EMBL/GenBank/DDBJ whole genome shotgun (WGS) entry which is preliminary data.</text>
</comment>
<keyword evidence="1" id="KW-0472">Membrane</keyword>
<reference evidence="2" key="1">
    <citation type="submission" date="2023-07" db="EMBL/GenBank/DDBJ databases">
        <title>Genomic Encyclopedia of Type Strains, Phase IV (KMG-IV): sequencing the most valuable type-strain genomes for metagenomic binning, comparative biology and taxonomic classification.</title>
        <authorList>
            <person name="Goeker M."/>
        </authorList>
    </citation>
    <scope>NUCLEOTIDE SEQUENCE</scope>
    <source>
        <strain evidence="2">DSM 26174</strain>
    </source>
</reference>
<keyword evidence="1" id="KW-0812">Transmembrane</keyword>
<keyword evidence="1" id="KW-1133">Transmembrane helix</keyword>
<evidence type="ECO:0000313" key="3">
    <source>
        <dbReference type="Proteomes" id="UP001185092"/>
    </source>
</evidence>
<sequence>MKNKISLTFIFLFTALWLGSNYYFISLKPEFADQYTAISLPIALIFFGLLLFNFAIRKNLKFESYFKSPFNILTLAFYKNYQIDLPKDLLYIKMDEVLRTNGFELVEKDEQKQKLLAITKFNFLSWGENLYVKINEQNGNTEIEFCSASVFSITWGRNKRNFDKLVKGLDNALII</sequence>
<keyword evidence="3" id="KW-1185">Reference proteome</keyword>